<protein>
    <submittedName>
        <fullName evidence="1">Uncharacterized protein</fullName>
    </submittedName>
</protein>
<reference evidence="1 2" key="1">
    <citation type="submission" date="2013-01" db="EMBL/GenBank/DDBJ databases">
        <authorList>
            <person name="Harkins D.M."/>
            <person name="Durkin A.S."/>
            <person name="Brinkac L.M."/>
            <person name="Haft D.H."/>
            <person name="Selengut J.D."/>
            <person name="Sanka R."/>
            <person name="DePew J."/>
            <person name="Purushe J."/>
            <person name="Hospenthal D.R."/>
            <person name="Murray C.K."/>
            <person name="Pimentel G."/>
            <person name="Wasfy M."/>
            <person name="Parker T."/>
            <person name="Miller R.S."/>
            <person name="Vinetz J.M."/>
            <person name="Sutton G.G."/>
            <person name="Nierman W.C."/>
            <person name="Fouts D.E."/>
        </authorList>
    </citation>
    <scope>NUCLEOTIDE SEQUENCE [LARGE SCALE GENOMIC DNA]</scope>
    <source>
        <strain evidence="1 2">2006001854</strain>
    </source>
</reference>
<accession>M6GG18</accession>
<comment type="caution">
    <text evidence="1">The sequence shown here is derived from an EMBL/GenBank/DDBJ whole genome shotgun (WGS) entry which is preliminary data.</text>
</comment>
<dbReference type="EMBL" id="AFLW02000134">
    <property type="protein sequence ID" value="EMM81454.1"/>
    <property type="molecule type" value="Genomic_DNA"/>
</dbReference>
<sequence length="107" mass="12587">MIISKKLEIQVRELEKKGYSFIYIEDYVKGFYKGYFESKIKTARNIFKEGFELNVVLRITGLTERIERLWSDITCKVKNRSDTSHSVLNTKGCQQSYQFLDSLSNKT</sequence>
<proteinExistence type="predicted"/>
<dbReference type="Proteomes" id="UP000012128">
    <property type="component" value="Unassembled WGS sequence"/>
</dbReference>
<dbReference type="AlphaFoldDB" id="M6GG18"/>
<evidence type="ECO:0000313" key="2">
    <source>
        <dbReference type="Proteomes" id="UP000012128"/>
    </source>
</evidence>
<gene>
    <name evidence="1" type="ORF">LEP1GSC037_0462</name>
</gene>
<evidence type="ECO:0000313" key="1">
    <source>
        <dbReference type="EMBL" id="EMM81454.1"/>
    </source>
</evidence>
<organism evidence="1 2">
    <name type="scientific">Leptospira interrogans str. 2006001854</name>
    <dbReference type="NCBI Taxonomy" id="1001590"/>
    <lineage>
        <taxon>Bacteria</taxon>
        <taxon>Pseudomonadati</taxon>
        <taxon>Spirochaetota</taxon>
        <taxon>Spirochaetia</taxon>
        <taxon>Leptospirales</taxon>
        <taxon>Leptospiraceae</taxon>
        <taxon>Leptospira</taxon>
    </lineage>
</organism>
<name>M6GG18_LEPIR</name>